<reference evidence="2 3" key="1">
    <citation type="submission" date="2013-03" db="EMBL/GenBank/DDBJ databases">
        <title>The Genome Sequence of Phialophora europaea CBS 101466.</title>
        <authorList>
            <consortium name="The Broad Institute Genomics Platform"/>
            <person name="Cuomo C."/>
            <person name="de Hoog S."/>
            <person name="Gorbushina A."/>
            <person name="Walker B."/>
            <person name="Young S.K."/>
            <person name="Zeng Q."/>
            <person name="Gargeya S."/>
            <person name="Fitzgerald M."/>
            <person name="Haas B."/>
            <person name="Abouelleil A."/>
            <person name="Allen A.W."/>
            <person name="Alvarado L."/>
            <person name="Arachchi H.M."/>
            <person name="Berlin A.M."/>
            <person name="Chapman S.B."/>
            <person name="Gainer-Dewar J."/>
            <person name="Goldberg J."/>
            <person name="Griggs A."/>
            <person name="Gujja S."/>
            <person name="Hansen M."/>
            <person name="Howarth C."/>
            <person name="Imamovic A."/>
            <person name="Ireland A."/>
            <person name="Larimer J."/>
            <person name="McCowan C."/>
            <person name="Murphy C."/>
            <person name="Pearson M."/>
            <person name="Poon T.W."/>
            <person name="Priest M."/>
            <person name="Roberts A."/>
            <person name="Saif S."/>
            <person name="Shea T."/>
            <person name="Sisk P."/>
            <person name="Sykes S."/>
            <person name="Wortman J."/>
            <person name="Nusbaum C."/>
            <person name="Birren B."/>
        </authorList>
    </citation>
    <scope>NUCLEOTIDE SEQUENCE [LARGE SCALE GENOMIC DNA]</scope>
    <source>
        <strain evidence="2 3">CBS 101466</strain>
    </source>
</reference>
<dbReference type="HOGENOM" id="CLU_885716_0_0_1"/>
<dbReference type="AlphaFoldDB" id="W2RS13"/>
<feature type="chain" id="PRO_5004823740" evidence="1">
    <location>
        <begin position="20"/>
        <end position="314"/>
    </location>
</feature>
<evidence type="ECO:0000256" key="1">
    <source>
        <dbReference type="SAM" id="SignalP"/>
    </source>
</evidence>
<dbReference type="InParanoid" id="W2RS13"/>
<keyword evidence="3" id="KW-1185">Reference proteome</keyword>
<gene>
    <name evidence="2" type="ORF">HMPREF1541_06534</name>
</gene>
<protein>
    <submittedName>
        <fullName evidence="2">Uncharacterized protein</fullName>
    </submittedName>
</protein>
<evidence type="ECO:0000313" key="3">
    <source>
        <dbReference type="Proteomes" id="UP000030752"/>
    </source>
</evidence>
<dbReference type="Proteomes" id="UP000030752">
    <property type="component" value="Unassembled WGS sequence"/>
</dbReference>
<dbReference type="GeneID" id="19973873"/>
<name>W2RS13_CYPE1</name>
<dbReference type="VEuPathDB" id="FungiDB:HMPREF1541_06534"/>
<feature type="signal peptide" evidence="1">
    <location>
        <begin position="1"/>
        <end position="19"/>
    </location>
</feature>
<dbReference type="OrthoDB" id="4156344at2759"/>
<dbReference type="EMBL" id="KB822722">
    <property type="protein sequence ID" value="ETN38499.1"/>
    <property type="molecule type" value="Genomic_DNA"/>
</dbReference>
<sequence length="314" mass="32480">MQRVAVSGAFAALAYQAAAGVVAPAQDAELNFVDQKWADVTVGDAWPVKWSAGNGNKLSLTVKNATWEHKICEEEAAPGEYDWKVDVPHCGAKYTFEVQQDECETLESPEFEIKCKEGETEWNDGEWSDNGEEDASKIIVVYYEEDCSCTKSKATAAPTHGKPSWYDDELKCTVTSEGPVPTGWVDASSPVAPAHTWADAANASAAWGDNAAPATTGTDAAHTWADAPVAPATTGTDAAQTWADAPVAPATAATDAAQTWADAPVAPASAAPVAPAAVNPGKGGNGVADYTGAASQLTASFGALAAVFFAALAL</sequence>
<dbReference type="RefSeq" id="XP_008719088.1">
    <property type="nucleotide sequence ID" value="XM_008720866.1"/>
</dbReference>
<keyword evidence="1" id="KW-0732">Signal</keyword>
<proteinExistence type="predicted"/>
<dbReference type="eggNOG" id="ENOG502RPBT">
    <property type="taxonomic scope" value="Eukaryota"/>
</dbReference>
<evidence type="ECO:0000313" key="2">
    <source>
        <dbReference type="EMBL" id="ETN38499.1"/>
    </source>
</evidence>
<organism evidence="2 3">
    <name type="scientific">Cyphellophora europaea (strain CBS 101466)</name>
    <name type="common">Phialophora europaea</name>
    <dbReference type="NCBI Taxonomy" id="1220924"/>
    <lineage>
        <taxon>Eukaryota</taxon>
        <taxon>Fungi</taxon>
        <taxon>Dikarya</taxon>
        <taxon>Ascomycota</taxon>
        <taxon>Pezizomycotina</taxon>
        <taxon>Eurotiomycetes</taxon>
        <taxon>Chaetothyriomycetidae</taxon>
        <taxon>Chaetothyriales</taxon>
        <taxon>Cyphellophoraceae</taxon>
        <taxon>Cyphellophora</taxon>
    </lineage>
</organism>
<accession>W2RS13</accession>